<keyword evidence="1" id="KW-0808">Transferase</keyword>
<gene>
    <name evidence="4" type="ORF">TRFO_15390</name>
</gene>
<keyword evidence="4" id="KW-0489">Methyltransferase</keyword>
<evidence type="ECO:0000313" key="4">
    <source>
        <dbReference type="EMBL" id="OHT14333.1"/>
    </source>
</evidence>
<dbReference type="SUPFAM" id="SSF53335">
    <property type="entry name" value="S-adenosyl-L-methionine-dependent methyltransferases"/>
    <property type="match status" value="1"/>
</dbReference>
<dbReference type="Proteomes" id="UP000179807">
    <property type="component" value="Unassembled WGS sequence"/>
</dbReference>
<dbReference type="VEuPathDB" id="TrichDB:TRFO_15390"/>
<evidence type="ECO:0000313" key="5">
    <source>
        <dbReference type="Proteomes" id="UP000179807"/>
    </source>
</evidence>
<dbReference type="InterPro" id="IPR025714">
    <property type="entry name" value="Methyltranfer_dom"/>
</dbReference>
<dbReference type="Pfam" id="PF13847">
    <property type="entry name" value="Methyltransf_31"/>
    <property type="match status" value="1"/>
</dbReference>
<comment type="caution">
    <text evidence="4">The sequence shown here is derived from an EMBL/GenBank/DDBJ whole genome shotgun (WGS) entry which is preliminary data.</text>
</comment>
<proteinExistence type="predicted"/>
<keyword evidence="5" id="KW-1185">Reference proteome</keyword>
<dbReference type="GO" id="GO:0008168">
    <property type="term" value="F:methyltransferase activity"/>
    <property type="evidence" value="ECO:0007669"/>
    <property type="project" value="UniProtKB-KW"/>
</dbReference>
<dbReference type="PANTHER" id="PTHR43861">
    <property type="entry name" value="TRANS-ACONITATE 2-METHYLTRANSFERASE-RELATED"/>
    <property type="match status" value="1"/>
</dbReference>
<dbReference type="PANTHER" id="PTHR43861:SF3">
    <property type="entry name" value="PUTATIVE (AFU_ORTHOLOGUE AFUA_2G14390)-RELATED"/>
    <property type="match status" value="1"/>
</dbReference>
<dbReference type="EMBL" id="MLAK01000393">
    <property type="protein sequence ID" value="OHT14333.1"/>
    <property type="molecule type" value="Genomic_DNA"/>
</dbReference>
<dbReference type="RefSeq" id="XP_068367469.1">
    <property type="nucleotide sequence ID" value="XM_068498354.1"/>
</dbReference>
<evidence type="ECO:0000259" key="3">
    <source>
        <dbReference type="Pfam" id="PF13847"/>
    </source>
</evidence>
<dbReference type="AlphaFoldDB" id="A0A1J4KXP7"/>
<dbReference type="CDD" id="cd02440">
    <property type="entry name" value="AdoMet_MTases"/>
    <property type="match status" value="1"/>
</dbReference>
<dbReference type="OrthoDB" id="3647at2759"/>
<sequence length="206" mass="23175">MSADDIPDGHHDMAKDTPERTENAKVWAEMIRPEMDLNSEKVILDFGCGTGIVGLNFLGSVKKIIFQDVSQRSLEQCKKNLNETGQKNFEIFHGEINQYTGEKVDYIIASMVYHHIQDINGVTKELFARLNPKGKLIICDFNANDIIFQKTRPNVPYFGLDPTDLCKMFTDCGFKSTEIKPANPLTLEIDGSKVTGQRYTIIAEAP</sequence>
<organism evidence="4 5">
    <name type="scientific">Tritrichomonas foetus</name>
    <dbReference type="NCBI Taxonomy" id="1144522"/>
    <lineage>
        <taxon>Eukaryota</taxon>
        <taxon>Metamonada</taxon>
        <taxon>Parabasalia</taxon>
        <taxon>Tritrichomonadida</taxon>
        <taxon>Tritrichomonadidae</taxon>
        <taxon>Tritrichomonas</taxon>
    </lineage>
</organism>
<protein>
    <submittedName>
        <fullName evidence="4">S-adenosylmethionine-dependent methyltransferase</fullName>
    </submittedName>
</protein>
<evidence type="ECO:0000256" key="2">
    <source>
        <dbReference type="SAM" id="MobiDB-lite"/>
    </source>
</evidence>
<feature type="compositionally biased region" description="Basic and acidic residues" evidence="2">
    <location>
        <begin position="7"/>
        <end position="22"/>
    </location>
</feature>
<reference evidence="4" key="1">
    <citation type="submission" date="2016-10" db="EMBL/GenBank/DDBJ databases">
        <authorList>
            <person name="Benchimol M."/>
            <person name="Almeida L.G."/>
            <person name="Vasconcelos A.T."/>
            <person name="Perreira-Neves A."/>
            <person name="Rosa I.A."/>
            <person name="Tasca T."/>
            <person name="Bogo M.R."/>
            <person name="de Souza W."/>
        </authorList>
    </citation>
    <scope>NUCLEOTIDE SEQUENCE [LARGE SCALE GENOMIC DNA]</scope>
    <source>
        <strain evidence="4">K</strain>
    </source>
</reference>
<accession>A0A1J4KXP7</accession>
<dbReference type="GeneID" id="94833058"/>
<feature type="domain" description="Methyltransferase" evidence="3">
    <location>
        <begin position="38"/>
        <end position="146"/>
    </location>
</feature>
<dbReference type="InterPro" id="IPR029063">
    <property type="entry name" value="SAM-dependent_MTases_sf"/>
</dbReference>
<evidence type="ECO:0000256" key="1">
    <source>
        <dbReference type="ARBA" id="ARBA00022679"/>
    </source>
</evidence>
<feature type="region of interest" description="Disordered" evidence="2">
    <location>
        <begin position="1"/>
        <end position="22"/>
    </location>
</feature>
<dbReference type="Gene3D" id="3.40.50.150">
    <property type="entry name" value="Vaccinia Virus protein VP39"/>
    <property type="match status" value="1"/>
</dbReference>
<dbReference type="GO" id="GO:0032259">
    <property type="term" value="P:methylation"/>
    <property type="evidence" value="ECO:0007669"/>
    <property type="project" value="UniProtKB-KW"/>
</dbReference>
<name>A0A1J4KXP7_9EUKA</name>